<accession>A0A822XVA4</accession>
<protein>
    <recommendedName>
        <fullName evidence="3">Wound-responsive family protein</fullName>
    </recommendedName>
</protein>
<dbReference type="AlphaFoldDB" id="A0A822XVA4"/>
<dbReference type="EMBL" id="DUZY01000001">
    <property type="protein sequence ID" value="DAD23912.1"/>
    <property type="molecule type" value="Genomic_DNA"/>
</dbReference>
<evidence type="ECO:0000313" key="2">
    <source>
        <dbReference type="Proteomes" id="UP000607653"/>
    </source>
</evidence>
<dbReference type="Proteomes" id="UP000607653">
    <property type="component" value="Unassembled WGS sequence"/>
</dbReference>
<dbReference type="InterPro" id="IPR022251">
    <property type="entry name" value="DUF3774_wound-induced"/>
</dbReference>
<dbReference type="PANTHER" id="PTHR33090">
    <property type="entry name" value="DUF3774 DOMAIN PROTEIN-RELATED"/>
    <property type="match status" value="1"/>
</dbReference>
<reference evidence="1 2" key="1">
    <citation type="journal article" date="2020" name="Mol. Biol. Evol.">
        <title>Distinct Expression and Methylation Patterns for Genes with Different Fates following a Single Whole-Genome Duplication in Flowering Plants.</title>
        <authorList>
            <person name="Shi T."/>
            <person name="Rahmani R.S."/>
            <person name="Gugger P.F."/>
            <person name="Wang M."/>
            <person name="Li H."/>
            <person name="Zhang Y."/>
            <person name="Li Z."/>
            <person name="Wang Q."/>
            <person name="Van de Peer Y."/>
            <person name="Marchal K."/>
            <person name="Chen J."/>
        </authorList>
    </citation>
    <scope>NUCLEOTIDE SEQUENCE [LARGE SCALE GENOMIC DNA]</scope>
    <source>
        <tissue evidence="1">Leaf</tissue>
    </source>
</reference>
<proteinExistence type="predicted"/>
<evidence type="ECO:0000313" key="1">
    <source>
        <dbReference type="EMBL" id="DAD23912.1"/>
    </source>
</evidence>
<comment type="caution">
    <text evidence="1">The sequence shown here is derived from an EMBL/GenBank/DDBJ whole genome shotgun (WGS) entry which is preliminary data.</text>
</comment>
<name>A0A822XVA4_NELNU</name>
<sequence>MSSTSRAWIVAASVGAVEALKDQGICRWNYTLRCLHQHAKNNGVLLPSFSQAGRNISSSSSAMAMMGKKALTDQQQHTHEAIRRIAKKSYVLELLGSQLIDSSPD</sequence>
<organism evidence="1 2">
    <name type="scientific">Nelumbo nucifera</name>
    <name type="common">Sacred lotus</name>
    <dbReference type="NCBI Taxonomy" id="4432"/>
    <lineage>
        <taxon>Eukaryota</taxon>
        <taxon>Viridiplantae</taxon>
        <taxon>Streptophyta</taxon>
        <taxon>Embryophyta</taxon>
        <taxon>Tracheophyta</taxon>
        <taxon>Spermatophyta</taxon>
        <taxon>Magnoliopsida</taxon>
        <taxon>Proteales</taxon>
        <taxon>Nelumbonaceae</taxon>
        <taxon>Nelumbo</taxon>
    </lineage>
</organism>
<dbReference type="Pfam" id="PF12609">
    <property type="entry name" value="DUF3774"/>
    <property type="match status" value="1"/>
</dbReference>
<evidence type="ECO:0008006" key="3">
    <source>
        <dbReference type="Google" id="ProtNLM"/>
    </source>
</evidence>
<gene>
    <name evidence="1" type="ORF">HUJ06_025375</name>
</gene>
<keyword evidence="2" id="KW-1185">Reference proteome</keyword>